<feature type="compositionally biased region" description="Polar residues" evidence="2">
    <location>
        <begin position="182"/>
        <end position="191"/>
    </location>
</feature>
<dbReference type="InterPro" id="IPR052803">
    <property type="entry name" value="Cilium-Associated_Jouberin"/>
</dbReference>
<reference evidence="3" key="1">
    <citation type="submission" date="2021-12" db="EMBL/GenBank/DDBJ databases">
        <authorList>
            <person name="King R."/>
        </authorList>
    </citation>
    <scope>NUCLEOTIDE SEQUENCE</scope>
</reference>
<dbReference type="KEGG" id="btab:109037850"/>
<feature type="repeat" description="WD" evidence="1">
    <location>
        <begin position="592"/>
        <end position="625"/>
    </location>
</feature>
<gene>
    <name evidence="3" type="ORF">BEMITA_LOCUS9103</name>
</gene>
<name>A0A9P0AFB6_BEMTA</name>
<proteinExistence type="predicted"/>
<keyword evidence="4" id="KW-1185">Reference proteome</keyword>
<feature type="compositionally biased region" description="Low complexity" evidence="2">
    <location>
        <begin position="974"/>
        <end position="984"/>
    </location>
</feature>
<accession>A0A9P0AFB6</accession>
<dbReference type="InterPro" id="IPR001680">
    <property type="entry name" value="WD40_rpt"/>
</dbReference>
<organism evidence="3 4">
    <name type="scientific">Bemisia tabaci</name>
    <name type="common">Sweetpotato whitefly</name>
    <name type="synonym">Aleurodes tabaci</name>
    <dbReference type="NCBI Taxonomy" id="7038"/>
    <lineage>
        <taxon>Eukaryota</taxon>
        <taxon>Metazoa</taxon>
        <taxon>Ecdysozoa</taxon>
        <taxon>Arthropoda</taxon>
        <taxon>Hexapoda</taxon>
        <taxon>Insecta</taxon>
        <taxon>Pterygota</taxon>
        <taxon>Neoptera</taxon>
        <taxon>Paraneoptera</taxon>
        <taxon>Hemiptera</taxon>
        <taxon>Sternorrhyncha</taxon>
        <taxon>Aleyrodoidea</taxon>
        <taxon>Aleyrodidae</taxon>
        <taxon>Aleyrodinae</taxon>
        <taxon>Bemisia</taxon>
    </lineage>
</organism>
<dbReference type="Pfam" id="PF00400">
    <property type="entry name" value="WD40"/>
    <property type="match status" value="1"/>
</dbReference>
<feature type="region of interest" description="Disordered" evidence="2">
    <location>
        <begin position="1"/>
        <end position="48"/>
    </location>
</feature>
<dbReference type="PANTHER" id="PTHR44499:SF1">
    <property type="entry name" value="JOUBERIN"/>
    <property type="match status" value="1"/>
</dbReference>
<evidence type="ECO:0000313" key="3">
    <source>
        <dbReference type="EMBL" id="CAH0390373.1"/>
    </source>
</evidence>
<dbReference type="GO" id="GO:0044458">
    <property type="term" value="P:motile cilium assembly"/>
    <property type="evidence" value="ECO:0007669"/>
    <property type="project" value="TreeGrafter"/>
</dbReference>
<dbReference type="SMART" id="SM00320">
    <property type="entry name" value="WD40"/>
    <property type="match status" value="4"/>
</dbReference>
<dbReference type="Proteomes" id="UP001152759">
    <property type="component" value="Chromosome 5"/>
</dbReference>
<dbReference type="SUPFAM" id="SSF50978">
    <property type="entry name" value="WD40 repeat-like"/>
    <property type="match status" value="1"/>
</dbReference>
<evidence type="ECO:0000256" key="1">
    <source>
        <dbReference type="PROSITE-ProRule" id="PRU00221"/>
    </source>
</evidence>
<feature type="compositionally biased region" description="Polar residues" evidence="2">
    <location>
        <begin position="120"/>
        <end position="141"/>
    </location>
</feature>
<evidence type="ECO:0008006" key="5">
    <source>
        <dbReference type="Google" id="ProtNLM"/>
    </source>
</evidence>
<dbReference type="EMBL" id="OU963866">
    <property type="protein sequence ID" value="CAH0390373.1"/>
    <property type="molecule type" value="Genomic_DNA"/>
</dbReference>
<feature type="compositionally biased region" description="Polar residues" evidence="2">
    <location>
        <begin position="163"/>
        <end position="173"/>
    </location>
</feature>
<feature type="region of interest" description="Disordered" evidence="2">
    <location>
        <begin position="116"/>
        <end position="151"/>
    </location>
</feature>
<protein>
    <recommendedName>
        <fullName evidence="5">Jouberin</fullName>
    </recommendedName>
</protein>
<feature type="region of interest" description="Disordered" evidence="2">
    <location>
        <begin position="163"/>
        <end position="203"/>
    </location>
</feature>
<feature type="compositionally biased region" description="Basic residues" evidence="2">
    <location>
        <begin position="962"/>
        <end position="973"/>
    </location>
</feature>
<evidence type="ECO:0000313" key="4">
    <source>
        <dbReference type="Proteomes" id="UP001152759"/>
    </source>
</evidence>
<keyword evidence="1" id="KW-0853">WD repeat</keyword>
<sequence length="1039" mass="116248">MMSFRPPQKRTSLSGGNLSDDEKQNIYPETKRSNVWENSNGLDIKNPLENGQSMIIPLRRASPASTYSIDSSSGSNRTFIIQEDNDNRDSVIVETGNLVHSPAKRANEQLCEVDIHDFSQSKPKSITSEKTPEDTTQNKAESPSKDRIPPAKLAEVFIMNELSSASQSETSNKPPVPLPRKSCSTPRSAGSAQVLKDNDTPEKNGQAIISVSKQSVVAFSNHEDDISPPIKRKPKPRRKKMKKLQEAENDMIELGPLSKKDQVSSEIIDEKQQWKNEAFQLNTDCHSEKNILGVIIHGCDGLVPDLLVCHPLVRVYVVDQNTGEFLKRSMPEKQSNHDPAEFILPLMTQPFDFYNKKSIVPKWEELLLLNEAPETLLKPTTLFLFEVIDLLSFSLADCQYAQFGSESAWHHIAWAFLKIMNEHSHSNLNKKLRLQLFQPKHRTLSQSKSKLPHLFWWYKSRCFKPYPSTLYVTVKTMPILSEFTSGLKSSISSSQEMRPTDGLQSLKFFHSESKDNECLAGNLTDQVLPDVKWTRLIGQSCKLPNSKLLSLNIHNHGALSVQFSWSGLLLASAASSHIYIHTIPHGQLFCLLSGHQGLVYSLRWSSDDSLLLSASADCTVCIWHILEVEKPKLLQMLPHPSYIYCAIFINKYIVVSGCCDGVIRLWLCTKKIGAFELSQELSVHCGFVNSICYSDGILYSADSVGVIISWISQDDRWILSKEYIVSELAGININNILMHPGGKRMIIHSRDSQLRMMDLATGAIIQWYQGCLNEKLQTGSCLSQCGGILFAWSEEGILVAWNTDTGEQIGIYSGDNFTAGCGCIHYHPHDHIAAFSVHSVRNNSSLVVGHYQRGKPINGIGLTLVQKSSCEAQDVKSQGRPFKWEKLYSQALAEQPSFSKPTKGTAPPTRITIQNINSKTVETPQKVEKSSKKSLFAKSISILSGSESNLLNKDILLKTERKKKSEKWKKRGTKNMSSSVNSSSNRSISMYDNLSFEMGNEGINTGDELISSELPDDLIHDQRLANIIHKIDKVLLSSQ</sequence>
<dbReference type="InterPro" id="IPR036322">
    <property type="entry name" value="WD40_repeat_dom_sf"/>
</dbReference>
<dbReference type="PANTHER" id="PTHR44499">
    <property type="entry name" value="JOUBERIN"/>
    <property type="match status" value="1"/>
</dbReference>
<feature type="region of interest" description="Disordered" evidence="2">
    <location>
        <begin position="220"/>
        <end position="244"/>
    </location>
</feature>
<feature type="compositionally biased region" description="Basic residues" evidence="2">
    <location>
        <begin position="230"/>
        <end position="242"/>
    </location>
</feature>
<dbReference type="AlphaFoldDB" id="A0A9P0AFB6"/>
<dbReference type="InterPro" id="IPR015943">
    <property type="entry name" value="WD40/YVTN_repeat-like_dom_sf"/>
</dbReference>
<feature type="compositionally biased region" description="Basic and acidic residues" evidence="2">
    <location>
        <begin position="20"/>
        <end position="34"/>
    </location>
</feature>
<dbReference type="Gene3D" id="2.130.10.10">
    <property type="entry name" value="YVTN repeat-like/Quinoprotein amine dehydrogenase"/>
    <property type="match status" value="1"/>
</dbReference>
<dbReference type="PROSITE" id="PS50082">
    <property type="entry name" value="WD_REPEATS_2"/>
    <property type="match status" value="1"/>
</dbReference>
<dbReference type="PROSITE" id="PS50294">
    <property type="entry name" value="WD_REPEATS_REGION"/>
    <property type="match status" value="1"/>
</dbReference>
<evidence type="ECO:0000256" key="2">
    <source>
        <dbReference type="SAM" id="MobiDB-lite"/>
    </source>
</evidence>
<dbReference type="GO" id="GO:0036064">
    <property type="term" value="C:ciliary basal body"/>
    <property type="evidence" value="ECO:0007669"/>
    <property type="project" value="TreeGrafter"/>
</dbReference>
<feature type="region of interest" description="Disordered" evidence="2">
    <location>
        <begin position="962"/>
        <end position="984"/>
    </location>
</feature>